<dbReference type="CDD" id="cd24061">
    <property type="entry name" value="ASKHA_NBD_ROK_SgGLK-like"/>
    <property type="match status" value="1"/>
</dbReference>
<dbReference type="EMBL" id="VDFR01000105">
    <property type="protein sequence ID" value="TNC41628.1"/>
    <property type="molecule type" value="Genomic_DNA"/>
</dbReference>
<dbReference type="InterPro" id="IPR049874">
    <property type="entry name" value="ROK_cs"/>
</dbReference>
<dbReference type="PANTHER" id="PTHR18964">
    <property type="entry name" value="ROK (REPRESSOR, ORF, KINASE) FAMILY"/>
    <property type="match status" value="1"/>
</dbReference>
<evidence type="ECO:0000256" key="1">
    <source>
        <dbReference type="ARBA" id="ARBA00006479"/>
    </source>
</evidence>
<gene>
    <name evidence="10" type="ORF">FHE65_22400</name>
    <name evidence="9" type="ORF">FHE65_26450</name>
</gene>
<dbReference type="Pfam" id="PF00480">
    <property type="entry name" value="ROK"/>
    <property type="match status" value="1"/>
</dbReference>
<dbReference type="SUPFAM" id="SSF53067">
    <property type="entry name" value="Actin-like ATPase domain"/>
    <property type="match status" value="1"/>
</dbReference>
<dbReference type="Gene3D" id="3.30.420.40">
    <property type="match status" value="2"/>
</dbReference>
<sequence>MGVTVGVDIGGTKIAVAVVDEDGLVVAQDRLKTPATDPTLIVDAVAESIQELKRDHAVEAVGVGAAGFVDAARRTVLFAPNIKWVDEPLADRLEALVDLPVVIENDANAAAWGEFRFGAGADVDDMLLVTVGTGIGGGIIHGGRLDRGAFGVAGEIGHLRMVPAGIRCGCGQYGCWEQYASGRALVRETRDRIRAKVDLAQPLAALVDGDVSQITGQMVTEQAQKGDPMAIDLIADVGRWLGEGIASLAAVIDPSLVAIGGGVAKAGDLLLEPARAAFLRSLSAPVFRPQAELRPASLGNDAGMIGAADLARAR</sequence>
<dbReference type="InterPro" id="IPR004654">
    <property type="entry name" value="ROK_glcA"/>
</dbReference>
<keyword evidence="4 10" id="KW-0808">Transferase</keyword>
<dbReference type="InterPro" id="IPR000600">
    <property type="entry name" value="ROK"/>
</dbReference>
<dbReference type="EMBL" id="VDFR01000140">
    <property type="protein sequence ID" value="TNC36078.1"/>
    <property type="molecule type" value="Genomic_DNA"/>
</dbReference>
<dbReference type="OrthoDB" id="9810372at2"/>
<dbReference type="PROSITE" id="PS01125">
    <property type="entry name" value="ROK"/>
    <property type="match status" value="1"/>
</dbReference>
<accession>A0A5C4MKE9</accession>
<protein>
    <recommendedName>
        <fullName evidence="3">Glucokinase</fullName>
        <ecNumber evidence="2">2.7.1.2</ecNumber>
    </recommendedName>
    <alternativeName>
        <fullName evidence="8">Glucose kinase</fullName>
    </alternativeName>
</protein>
<keyword evidence="7" id="KW-0067">ATP-binding</keyword>
<organism evidence="10 11">
    <name type="scientific">Mumia zhuanghuii</name>
    <dbReference type="NCBI Taxonomy" id="2585211"/>
    <lineage>
        <taxon>Bacteria</taxon>
        <taxon>Bacillati</taxon>
        <taxon>Actinomycetota</taxon>
        <taxon>Actinomycetes</taxon>
        <taxon>Propionibacteriales</taxon>
        <taxon>Nocardioidaceae</taxon>
        <taxon>Mumia</taxon>
    </lineage>
</organism>
<evidence type="ECO:0000313" key="9">
    <source>
        <dbReference type="EMBL" id="TNC36078.1"/>
    </source>
</evidence>
<dbReference type="GO" id="GO:0006096">
    <property type="term" value="P:glycolytic process"/>
    <property type="evidence" value="ECO:0007669"/>
    <property type="project" value="InterPro"/>
</dbReference>
<evidence type="ECO:0000256" key="7">
    <source>
        <dbReference type="ARBA" id="ARBA00022840"/>
    </source>
</evidence>
<reference evidence="10 11" key="1">
    <citation type="submission" date="2019-05" db="EMBL/GenBank/DDBJ databases">
        <title>Mumia sp. nov., isolated from the intestinal contents of plateau pika (Ochotona curzoniae) in the Qinghai-Tibet plateau of China.</title>
        <authorList>
            <person name="Tian Z."/>
        </authorList>
    </citation>
    <scope>NUCLEOTIDE SEQUENCE [LARGE SCALE GENOMIC DNA]</scope>
    <source>
        <strain evidence="11">527</strain>
        <strain evidence="10">Z527</strain>
    </source>
</reference>
<dbReference type="NCBIfam" id="TIGR00744">
    <property type="entry name" value="ROK_glcA_fam"/>
    <property type="match status" value="1"/>
</dbReference>
<proteinExistence type="inferred from homology"/>
<keyword evidence="6 10" id="KW-0418">Kinase</keyword>
<evidence type="ECO:0000256" key="2">
    <source>
        <dbReference type="ARBA" id="ARBA00012323"/>
    </source>
</evidence>
<dbReference type="GO" id="GO:0005524">
    <property type="term" value="F:ATP binding"/>
    <property type="evidence" value="ECO:0007669"/>
    <property type="project" value="UniProtKB-KW"/>
</dbReference>
<dbReference type="EC" id="2.7.1.2" evidence="2"/>
<dbReference type="InterPro" id="IPR043129">
    <property type="entry name" value="ATPase_NBD"/>
</dbReference>
<name>A0A5C4MKE9_9ACTN</name>
<evidence type="ECO:0000256" key="8">
    <source>
        <dbReference type="ARBA" id="ARBA00032386"/>
    </source>
</evidence>
<evidence type="ECO:0000313" key="10">
    <source>
        <dbReference type="EMBL" id="TNC41628.1"/>
    </source>
</evidence>
<evidence type="ECO:0000256" key="4">
    <source>
        <dbReference type="ARBA" id="ARBA00022679"/>
    </source>
</evidence>
<evidence type="ECO:0000256" key="3">
    <source>
        <dbReference type="ARBA" id="ARBA00014701"/>
    </source>
</evidence>
<dbReference type="RefSeq" id="WP_139088315.1">
    <property type="nucleotide sequence ID" value="NZ_VDFR01000105.1"/>
</dbReference>
<dbReference type="PANTHER" id="PTHR18964:SF173">
    <property type="entry name" value="GLUCOKINASE"/>
    <property type="match status" value="1"/>
</dbReference>
<comment type="similarity">
    <text evidence="1">Belongs to the ROK (NagC/XylR) family.</text>
</comment>
<keyword evidence="5" id="KW-0547">Nucleotide-binding</keyword>
<comment type="caution">
    <text evidence="10">The sequence shown here is derived from an EMBL/GenBank/DDBJ whole genome shotgun (WGS) entry which is preliminary data.</text>
</comment>
<evidence type="ECO:0000256" key="6">
    <source>
        <dbReference type="ARBA" id="ARBA00022777"/>
    </source>
</evidence>
<dbReference type="AlphaFoldDB" id="A0A5C4MKE9"/>
<evidence type="ECO:0000313" key="11">
    <source>
        <dbReference type="Proteomes" id="UP000306740"/>
    </source>
</evidence>
<dbReference type="GO" id="GO:0005737">
    <property type="term" value="C:cytoplasm"/>
    <property type="evidence" value="ECO:0007669"/>
    <property type="project" value="InterPro"/>
</dbReference>
<dbReference type="GO" id="GO:0004340">
    <property type="term" value="F:glucokinase activity"/>
    <property type="evidence" value="ECO:0007669"/>
    <property type="project" value="UniProtKB-EC"/>
</dbReference>
<evidence type="ECO:0000256" key="5">
    <source>
        <dbReference type="ARBA" id="ARBA00022741"/>
    </source>
</evidence>
<dbReference type="Proteomes" id="UP000306740">
    <property type="component" value="Unassembled WGS sequence"/>
</dbReference>